<dbReference type="InterPro" id="IPR013783">
    <property type="entry name" value="Ig-like_fold"/>
</dbReference>
<dbReference type="SUPFAM" id="SSF48726">
    <property type="entry name" value="Immunoglobulin"/>
    <property type="match status" value="1"/>
</dbReference>
<sequence length="673" mass="74861">MQFLSNKREVPVAAPTFASPLRDAYFDIHLGQARFSCQLSALALLPPGIHGHHDAIDAIYANHLISAQTGTQSSTTVAAWYLNGCLLSDGPGVQLGTGPGGWLWLCLGELGAEHIGGVVECVVRNRAGKARTRARLLQADPPKCPGRPGIVEVHPTEALITWAATEPAAGGDIIYRVDAKFSIDKQPAAWHTLGFTVDCRFLATELQPSTRYRMRVLAGNNHGWGNYSIASSEFQTPFASTVGTTHSLSEYDRKWMLTWRQSTDIYALSEHPTAIQFSMTQKGTNPPPVSDRCLQRLQQHDGLIPDLDVLKEVCTPECLVGRGKFSKLIVVTTNPTLTDQAQSEHDQLILPPRLLLKITDVSAAGDKRVEQAARQEAIILTGLNSSCGGACAAVDDYFIGLESSCLFTSARHLLPSGCSLAWLANDAAKPSFGISVSQWIPGGQLLDVVCARTEYSEYSIMRWTQQLLMALRWFYSKLFGRPHGLIEPKHILVARRSSTLPDIVLAGLDRESDELDDDFKAPELLRGEPVSTWSDMWSVGAFVYLLMTGACPNVQLTTGMEFDSRMTEPRDKPADEFHVPTGYRKPWINFKKIRSFTKPAKKFVYNCLQYNPRKRGHVDFWLESRWFDIHTEQIQQLTQTLIPASHLDRYRNKRIVQLEKIHLSTDPTQLSIP</sequence>
<dbReference type="InterPro" id="IPR011009">
    <property type="entry name" value="Kinase-like_dom_sf"/>
</dbReference>
<dbReference type="AlphaFoldDB" id="A0A8T0DH70"/>
<dbReference type="GO" id="GO:0005524">
    <property type="term" value="F:ATP binding"/>
    <property type="evidence" value="ECO:0007669"/>
    <property type="project" value="InterPro"/>
</dbReference>
<organism evidence="3 4">
    <name type="scientific">Paragonimus westermani</name>
    <dbReference type="NCBI Taxonomy" id="34504"/>
    <lineage>
        <taxon>Eukaryota</taxon>
        <taxon>Metazoa</taxon>
        <taxon>Spiralia</taxon>
        <taxon>Lophotrochozoa</taxon>
        <taxon>Platyhelminthes</taxon>
        <taxon>Trematoda</taxon>
        <taxon>Digenea</taxon>
        <taxon>Plagiorchiida</taxon>
        <taxon>Troglotremata</taxon>
        <taxon>Troglotrematidae</taxon>
        <taxon>Paragonimus</taxon>
    </lineage>
</organism>
<proteinExistence type="predicted"/>
<name>A0A8T0DH70_9TREM</name>
<accession>A0A8T0DH70</accession>
<dbReference type="Pfam" id="PF00069">
    <property type="entry name" value="Pkinase"/>
    <property type="match status" value="1"/>
</dbReference>
<protein>
    <recommendedName>
        <fullName evidence="5">Protein kinase domain-containing protein</fullName>
    </recommendedName>
</protein>
<gene>
    <name evidence="3" type="ORF">P879_09074</name>
</gene>
<dbReference type="PROSITE" id="PS50011">
    <property type="entry name" value="PROTEIN_KINASE_DOM"/>
    <property type="match status" value="1"/>
</dbReference>
<evidence type="ECO:0000259" key="2">
    <source>
        <dbReference type="PROSITE" id="PS50853"/>
    </source>
</evidence>
<evidence type="ECO:0000313" key="3">
    <source>
        <dbReference type="EMBL" id="KAF8566686.1"/>
    </source>
</evidence>
<dbReference type="GO" id="GO:0004672">
    <property type="term" value="F:protein kinase activity"/>
    <property type="evidence" value="ECO:0007669"/>
    <property type="project" value="InterPro"/>
</dbReference>
<dbReference type="SUPFAM" id="SSF56112">
    <property type="entry name" value="Protein kinase-like (PK-like)"/>
    <property type="match status" value="1"/>
</dbReference>
<dbReference type="EMBL" id="JTDF01004766">
    <property type="protein sequence ID" value="KAF8566686.1"/>
    <property type="molecule type" value="Genomic_DNA"/>
</dbReference>
<dbReference type="SMART" id="SM00220">
    <property type="entry name" value="S_TKc"/>
    <property type="match status" value="1"/>
</dbReference>
<dbReference type="SUPFAM" id="SSF49265">
    <property type="entry name" value="Fibronectin type III"/>
    <property type="match status" value="1"/>
</dbReference>
<dbReference type="PROSITE" id="PS50853">
    <property type="entry name" value="FN3"/>
    <property type="match status" value="1"/>
</dbReference>
<evidence type="ECO:0000259" key="1">
    <source>
        <dbReference type="PROSITE" id="PS50011"/>
    </source>
</evidence>
<dbReference type="SMART" id="SM00060">
    <property type="entry name" value="FN3"/>
    <property type="match status" value="1"/>
</dbReference>
<evidence type="ECO:0008006" key="5">
    <source>
        <dbReference type="Google" id="ProtNLM"/>
    </source>
</evidence>
<dbReference type="PANTHER" id="PTHR24347">
    <property type="entry name" value="SERINE/THREONINE-PROTEIN KINASE"/>
    <property type="match status" value="1"/>
</dbReference>
<dbReference type="InterPro" id="IPR036116">
    <property type="entry name" value="FN3_sf"/>
</dbReference>
<dbReference type="OrthoDB" id="6284392at2759"/>
<dbReference type="Proteomes" id="UP000699462">
    <property type="component" value="Unassembled WGS sequence"/>
</dbReference>
<feature type="domain" description="Fibronectin type-III" evidence="2">
    <location>
        <begin position="144"/>
        <end position="239"/>
    </location>
</feature>
<dbReference type="Gene3D" id="2.60.40.10">
    <property type="entry name" value="Immunoglobulins"/>
    <property type="match status" value="1"/>
</dbReference>
<evidence type="ECO:0000313" key="4">
    <source>
        <dbReference type="Proteomes" id="UP000699462"/>
    </source>
</evidence>
<comment type="caution">
    <text evidence="3">The sequence shown here is derived from an EMBL/GenBank/DDBJ whole genome shotgun (WGS) entry which is preliminary data.</text>
</comment>
<dbReference type="InterPro" id="IPR036179">
    <property type="entry name" value="Ig-like_dom_sf"/>
</dbReference>
<feature type="domain" description="Protein kinase" evidence="1">
    <location>
        <begin position="314"/>
        <end position="627"/>
    </location>
</feature>
<dbReference type="InterPro" id="IPR000719">
    <property type="entry name" value="Prot_kinase_dom"/>
</dbReference>
<keyword evidence="4" id="KW-1185">Reference proteome</keyword>
<reference evidence="3 4" key="1">
    <citation type="submission" date="2019-07" db="EMBL/GenBank/DDBJ databases">
        <title>Annotation for the trematode Paragonimus westermani.</title>
        <authorList>
            <person name="Choi Y.-J."/>
        </authorList>
    </citation>
    <scope>NUCLEOTIDE SEQUENCE [LARGE SCALE GENOMIC DNA]</scope>
    <source>
        <strain evidence="3">180907_Pwestermani</strain>
    </source>
</reference>
<dbReference type="Gene3D" id="1.10.510.10">
    <property type="entry name" value="Transferase(Phosphotransferase) domain 1"/>
    <property type="match status" value="1"/>
</dbReference>
<dbReference type="InterPro" id="IPR003961">
    <property type="entry name" value="FN3_dom"/>
</dbReference>
<dbReference type="CDD" id="cd00063">
    <property type="entry name" value="FN3"/>
    <property type="match status" value="1"/>
</dbReference>